<reference evidence="1 2" key="1">
    <citation type="submission" date="2019-09" db="EMBL/GenBank/DDBJ databases">
        <authorList>
            <person name="Liu P."/>
        </authorList>
    </citation>
    <scope>NUCLEOTIDE SEQUENCE [LARGE SCALE GENOMIC DNA]</scope>
    <source>
        <strain evidence="1 2">TRM68085</strain>
    </source>
</reference>
<proteinExistence type="predicted"/>
<sequence>MSDEQSGIQVTESVEIPAQVTVTEVPAAVDARDALLRAIGQEAQHVADKSAGQASAALEALARAYALVSGSGTAANVVVPGTQSRQLVTMPLSSHGTTTLLRVD</sequence>
<gene>
    <name evidence="1" type="ORF">F5983_36225</name>
</gene>
<dbReference type="RefSeq" id="WP_151514006.1">
    <property type="nucleotide sequence ID" value="NZ_VYUA01000076.1"/>
</dbReference>
<dbReference type="AlphaFoldDB" id="A0A5N5ECT4"/>
<evidence type="ECO:0000313" key="2">
    <source>
        <dbReference type="Proteomes" id="UP000326907"/>
    </source>
</evidence>
<organism evidence="1 2">
    <name type="scientific">Streptomyces arboris</name>
    <dbReference type="NCBI Taxonomy" id="2600619"/>
    <lineage>
        <taxon>Bacteria</taxon>
        <taxon>Bacillati</taxon>
        <taxon>Actinomycetota</taxon>
        <taxon>Actinomycetes</taxon>
        <taxon>Kitasatosporales</taxon>
        <taxon>Streptomycetaceae</taxon>
        <taxon>Streptomyces</taxon>
    </lineage>
</organism>
<name>A0A5N5ECT4_9ACTN</name>
<accession>A0A5N5ECT4</accession>
<comment type="caution">
    <text evidence="1">The sequence shown here is derived from an EMBL/GenBank/DDBJ whole genome shotgun (WGS) entry which is preliminary data.</text>
</comment>
<protein>
    <submittedName>
        <fullName evidence="1">Uncharacterized protein</fullName>
    </submittedName>
</protein>
<dbReference type="EMBL" id="VYUA01000076">
    <property type="protein sequence ID" value="KAB2587743.1"/>
    <property type="molecule type" value="Genomic_DNA"/>
</dbReference>
<evidence type="ECO:0000313" key="1">
    <source>
        <dbReference type="EMBL" id="KAB2587743.1"/>
    </source>
</evidence>
<dbReference type="Proteomes" id="UP000326907">
    <property type="component" value="Unassembled WGS sequence"/>
</dbReference>
<keyword evidence="2" id="KW-1185">Reference proteome</keyword>